<dbReference type="Pfam" id="PF05036">
    <property type="entry name" value="SPOR"/>
    <property type="match status" value="1"/>
</dbReference>
<evidence type="ECO:0000259" key="3">
    <source>
        <dbReference type="PROSITE" id="PS51724"/>
    </source>
</evidence>
<gene>
    <name evidence="4" type="ORF">LHGZ1_2173</name>
</gene>
<dbReference type="InterPro" id="IPR052521">
    <property type="entry name" value="Cell_div_SPOR-domain"/>
</dbReference>
<dbReference type="SUPFAM" id="SSF110997">
    <property type="entry name" value="Sporulation related repeat"/>
    <property type="match status" value="1"/>
</dbReference>
<dbReference type="EMBL" id="CP022115">
    <property type="protein sequence ID" value="ASJ25004.1"/>
    <property type="molecule type" value="Genomic_DNA"/>
</dbReference>
<dbReference type="GO" id="GO:0032153">
    <property type="term" value="C:cell division site"/>
    <property type="evidence" value="ECO:0007669"/>
    <property type="project" value="TreeGrafter"/>
</dbReference>
<dbReference type="OrthoDB" id="9181370at2"/>
<reference evidence="5" key="1">
    <citation type="submission" date="2017-06" db="EMBL/GenBank/DDBJ databases">
        <title>Whole genome sequence of Laribacter hongkongensis LHGZ1.</title>
        <authorList>
            <person name="Chen D."/>
            <person name="Wu H."/>
            <person name="Chen J."/>
        </authorList>
    </citation>
    <scope>NUCLEOTIDE SEQUENCE [LARGE SCALE GENOMIC DNA]</scope>
    <source>
        <strain evidence="5">LHGZ1</strain>
    </source>
</reference>
<evidence type="ECO:0000313" key="4">
    <source>
        <dbReference type="EMBL" id="ASJ25004.1"/>
    </source>
</evidence>
<feature type="compositionally biased region" description="Low complexity" evidence="1">
    <location>
        <begin position="120"/>
        <end position="138"/>
    </location>
</feature>
<dbReference type="Gene3D" id="3.30.70.1070">
    <property type="entry name" value="Sporulation related repeat"/>
    <property type="match status" value="1"/>
</dbReference>
<dbReference type="GO" id="GO:0032506">
    <property type="term" value="P:cytokinetic process"/>
    <property type="evidence" value="ECO:0007669"/>
    <property type="project" value="TreeGrafter"/>
</dbReference>
<keyword evidence="2" id="KW-0812">Transmembrane</keyword>
<dbReference type="GO" id="GO:0042834">
    <property type="term" value="F:peptidoglycan binding"/>
    <property type="evidence" value="ECO:0007669"/>
    <property type="project" value="InterPro"/>
</dbReference>
<dbReference type="InterPro" id="IPR007730">
    <property type="entry name" value="SPOR-like_dom"/>
</dbReference>
<accession>A0A248LKM5</accession>
<dbReference type="PANTHER" id="PTHR38687">
    <property type="entry name" value="CELL DIVISION PROTEIN DEDD-RELATED"/>
    <property type="match status" value="1"/>
</dbReference>
<evidence type="ECO:0000256" key="2">
    <source>
        <dbReference type="SAM" id="Phobius"/>
    </source>
</evidence>
<name>A0A248LKM5_9NEIS</name>
<feature type="domain" description="SPOR" evidence="3">
    <location>
        <begin position="182"/>
        <end position="260"/>
    </location>
</feature>
<dbReference type="GO" id="GO:0030428">
    <property type="term" value="C:cell septum"/>
    <property type="evidence" value="ECO:0007669"/>
    <property type="project" value="TreeGrafter"/>
</dbReference>
<keyword evidence="2" id="KW-1133">Transmembrane helix</keyword>
<organism evidence="4 5">
    <name type="scientific">Laribacter hongkongensis</name>
    <dbReference type="NCBI Taxonomy" id="168471"/>
    <lineage>
        <taxon>Bacteria</taxon>
        <taxon>Pseudomonadati</taxon>
        <taxon>Pseudomonadota</taxon>
        <taxon>Betaproteobacteria</taxon>
        <taxon>Neisseriales</taxon>
        <taxon>Aquaspirillaceae</taxon>
        <taxon>Laribacter</taxon>
    </lineage>
</organism>
<sequence>MIESRSQQELILLRKRARRRLVGAVALVSVSTVLLWKVVDSQPQLDIRPERIEVVSLGPQAPVSVPAAPPVAAEHPGVPSAEQDLPPVSEPVTTNPEPTRPEDVKLPPPPVVPPVKAEPPKVTVKPDAPAASPRPARDPAAILNGLADFDESGPLPTSKPAHKPAVAAKAEVPPAAGKAVPAAKGGRFVIQVAALSEEGSAESLKKKLAAAGVSASVTPVQTAKGVVHRVRVGPFASEAEAEAALRKIHQAGQPGILVPQ</sequence>
<proteinExistence type="predicted"/>
<feature type="region of interest" description="Disordered" evidence="1">
    <location>
        <begin position="66"/>
        <end position="138"/>
    </location>
</feature>
<dbReference type="InterPro" id="IPR036680">
    <property type="entry name" value="SPOR-like_sf"/>
</dbReference>
<dbReference type="PROSITE" id="PS51724">
    <property type="entry name" value="SPOR"/>
    <property type="match status" value="1"/>
</dbReference>
<dbReference type="AlphaFoldDB" id="A0A248LKM5"/>
<keyword evidence="2" id="KW-0472">Membrane</keyword>
<feature type="compositionally biased region" description="Pro residues" evidence="1">
    <location>
        <begin position="106"/>
        <end position="117"/>
    </location>
</feature>
<dbReference type="RefSeq" id="WP_088861047.1">
    <property type="nucleotide sequence ID" value="NZ_CP022115.1"/>
</dbReference>
<dbReference type="PANTHER" id="PTHR38687:SF1">
    <property type="entry name" value="CELL DIVISION PROTEIN DEDD"/>
    <property type="match status" value="1"/>
</dbReference>
<feature type="transmembrane region" description="Helical" evidence="2">
    <location>
        <begin position="21"/>
        <end position="39"/>
    </location>
</feature>
<dbReference type="Proteomes" id="UP000197424">
    <property type="component" value="Chromosome"/>
</dbReference>
<protein>
    <submittedName>
        <fullName evidence="4">SPOR domain containing protein</fullName>
    </submittedName>
</protein>
<evidence type="ECO:0000313" key="5">
    <source>
        <dbReference type="Proteomes" id="UP000197424"/>
    </source>
</evidence>
<evidence type="ECO:0000256" key="1">
    <source>
        <dbReference type="SAM" id="MobiDB-lite"/>
    </source>
</evidence>
<feature type="compositionally biased region" description="Low complexity" evidence="1">
    <location>
        <begin position="66"/>
        <end position="79"/>
    </location>
</feature>